<dbReference type="Proteomes" id="UP000521943">
    <property type="component" value="Unassembled WGS sequence"/>
</dbReference>
<organism evidence="1 2">
    <name type="scientific">Ephemerocybe angulata</name>
    <dbReference type="NCBI Taxonomy" id="980116"/>
    <lineage>
        <taxon>Eukaryota</taxon>
        <taxon>Fungi</taxon>
        <taxon>Dikarya</taxon>
        <taxon>Basidiomycota</taxon>
        <taxon>Agaricomycotina</taxon>
        <taxon>Agaricomycetes</taxon>
        <taxon>Agaricomycetidae</taxon>
        <taxon>Agaricales</taxon>
        <taxon>Agaricineae</taxon>
        <taxon>Psathyrellaceae</taxon>
        <taxon>Ephemerocybe</taxon>
    </lineage>
</organism>
<comment type="caution">
    <text evidence="1">The sequence shown here is derived from an EMBL/GenBank/DDBJ whole genome shotgun (WGS) entry which is preliminary data.</text>
</comment>
<protein>
    <submittedName>
        <fullName evidence="1">Uncharacterized protein</fullName>
    </submittedName>
</protein>
<name>A0A8H6MAS8_9AGAR</name>
<sequence length="231" mass="25799">MTGRIAESEKTSFVHSEAGVAMGSLVQGRNCHEAIGSASWCDWGFRKHGCVSQLPIHVQIRCRRGKDGVSAPGKLREIRTRWGTIRKESEVHAKANDGGKHTEPHIHARTTLPHIHPSFQAGNPHLTHPLRHAKPSYSAPRPSEAPTIQRNNAYARTVFGNAIGGACSRSGLRRRERGSIMRPTFVEVLQKAQTRFVCPRFRQLWNVPKYPSSEGLGGFFGYTESRDRYLV</sequence>
<dbReference type="EMBL" id="JACGCI010000019">
    <property type="protein sequence ID" value="KAF6758316.1"/>
    <property type="molecule type" value="Genomic_DNA"/>
</dbReference>
<keyword evidence="2" id="KW-1185">Reference proteome</keyword>
<evidence type="ECO:0000313" key="2">
    <source>
        <dbReference type="Proteomes" id="UP000521943"/>
    </source>
</evidence>
<evidence type="ECO:0000313" key="1">
    <source>
        <dbReference type="EMBL" id="KAF6758316.1"/>
    </source>
</evidence>
<accession>A0A8H6MAS8</accession>
<proteinExistence type="predicted"/>
<reference evidence="1 2" key="1">
    <citation type="submission" date="2020-07" db="EMBL/GenBank/DDBJ databases">
        <title>Comparative genomics of pyrophilous fungi reveals a link between fire events and developmental genes.</title>
        <authorList>
            <consortium name="DOE Joint Genome Institute"/>
            <person name="Steindorff A.S."/>
            <person name="Carver A."/>
            <person name="Calhoun S."/>
            <person name="Stillman K."/>
            <person name="Liu H."/>
            <person name="Lipzen A."/>
            <person name="Pangilinan J."/>
            <person name="Labutti K."/>
            <person name="Bruns T.D."/>
            <person name="Grigoriev I.V."/>
        </authorList>
    </citation>
    <scope>NUCLEOTIDE SEQUENCE [LARGE SCALE GENOMIC DNA]</scope>
    <source>
        <strain evidence="1 2">CBS 144469</strain>
    </source>
</reference>
<gene>
    <name evidence="1" type="ORF">DFP72DRAFT_845247</name>
</gene>
<dbReference type="AlphaFoldDB" id="A0A8H6MAS8"/>